<evidence type="ECO:0000256" key="4">
    <source>
        <dbReference type="ARBA" id="ARBA00022801"/>
    </source>
</evidence>
<keyword evidence="4" id="KW-0378">Hydrolase</keyword>
<dbReference type="PANTHER" id="PTHR30237">
    <property type="entry name" value="MURAMOYLTETRAPEPTIDE CARBOXYPEPTIDASE"/>
    <property type="match status" value="1"/>
</dbReference>
<dbReference type="GO" id="GO:0006508">
    <property type="term" value="P:proteolysis"/>
    <property type="evidence" value="ECO:0007669"/>
    <property type="project" value="UniProtKB-KW"/>
</dbReference>
<gene>
    <name evidence="9" type="ORF">SAMN02745216_00839</name>
</gene>
<dbReference type="Gene3D" id="3.40.50.10740">
    <property type="entry name" value="Class I glutamine amidotransferase-like"/>
    <property type="match status" value="1"/>
</dbReference>
<dbReference type="OrthoDB" id="9807329at2"/>
<feature type="domain" description="LD-carboxypeptidase N-terminal" evidence="7">
    <location>
        <begin position="17"/>
        <end position="133"/>
    </location>
</feature>
<dbReference type="Pfam" id="PF17676">
    <property type="entry name" value="Peptidase_S66C"/>
    <property type="match status" value="1"/>
</dbReference>
<dbReference type="InterPro" id="IPR027461">
    <property type="entry name" value="Carboxypeptidase_A_C_sf"/>
</dbReference>
<dbReference type="GO" id="GO:0004180">
    <property type="term" value="F:carboxypeptidase activity"/>
    <property type="evidence" value="ECO:0007669"/>
    <property type="project" value="UniProtKB-KW"/>
</dbReference>
<dbReference type="InterPro" id="IPR027478">
    <property type="entry name" value="LdcA_N"/>
</dbReference>
<reference evidence="10" key="1">
    <citation type="submission" date="2016-11" db="EMBL/GenBank/DDBJ databases">
        <authorList>
            <person name="Varghese N."/>
            <person name="Submissions S."/>
        </authorList>
    </citation>
    <scope>NUCLEOTIDE SEQUENCE [LARGE SCALE GENOMIC DNA]</scope>
    <source>
        <strain evidence="10">DSM 16219</strain>
    </source>
</reference>
<dbReference type="InterPro" id="IPR040921">
    <property type="entry name" value="Peptidase_S66C"/>
</dbReference>
<dbReference type="EMBL" id="FQZU01000003">
    <property type="protein sequence ID" value="SHI97867.1"/>
    <property type="molecule type" value="Genomic_DNA"/>
</dbReference>
<dbReference type="SUPFAM" id="SSF52317">
    <property type="entry name" value="Class I glutamine amidotransferase-like"/>
    <property type="match status" value="1"/>
</dbReference>
<feature type="domain" description="LD-carboxypeptidase C-terminal" evidence="8">
    <location>
        <begin position="176"/>
        <end position="286"/>
    </location>
</feature>
<dbReference type="GO" id="GO:0008236">
    <property type="term" value="F:serine-type peptidase activity"/>
    <property type="evidence" value="ECO:0007669"/>
    <property type="project" value="UniProtKB-KW"/>
</dbReference>
<evidence type="ECO:0000259" key="7">
    <source>
        <dbReference type="Pfam" id="PF02016"/>
    </source>
</evidence>
<keyword evidence="3" id="KW-0645">Protease</keyword>
<evidence type="ECO:0000256" key="5">
    <source>
        <dbReference type="ARBA" id="ARBA00022825"/>
    </source>
</evidence>
<dbReference type="STRING" id="1121393.SAMN02745216_00839"/>
<dbReference type="PIRSF" id="PIRSF028757">
    <property type="entry name" value="LD-carboxypeptidase"/>
    <property type="match status" value="1"/>
</dbReference>
<dbReference type="CDD" id="cd07025">
    <property type="entry name" value="Peptidase_S66"/>
    <property type="match status" value="1"/>
</dbReference>
<dbReference type="Gene3D" id="3.50.30.60">
    <property type="entry name" value="LD-carboxypeptidase A C-terminal domain-like"/>
    <property type="match status" value="1"/>
</dbReference>
<dbReference type="Proteomes" id="UP000183994">
    <property type="component" value="Unassembled WGS sequence"/>
</dbReference>
<evidence type="ECO:0000259" key="8">
    <source>
        <dbReference type="Pfam" id="PF17676"/>
    </source>
</evidence>
<evidence type="ECO:0000256" key="3">
    <source>
        <dbReference type="ARBA" id="ARBA00022670"/>
    </source>
</evidence>
<keyword evidence="10" id="KW-1185">Reference proteome</keyword>
<comment type="similarity">
    <text evidence="1">Belongs to the peptidase S66 family.</text>
</comment>
<keyword evidence="2 9" id="KW-0121">Carboxypeptidase</keyword>
<dbReference type="InterPro" id="IPR040449">
    <property type="entry name" value="Peptidase_S66_N"/>
</dbReference>
<feature type="active site" description="Charge relay system" evidence="6">
    <location>
        <position position="206"/>
    </location>
</feature>
<feature type="active site" description="Charge relay system" evidence="6">
    <location>
        <position position="271"/>
    </location>
</feature>
<dbReference type="PANTHER" id="PTHR30237:SF2">
    <property type="entry name" value="MUREIN TETRAPEPTIDE CARBOXYPEPTIDASE"/>
    <property type="match status" value="1"/>
</dbReference>
<accession>A0A1M6FJI9</accession>
<dbReference type="RefSeq" id="WP_073473205.1">
    <property type="nucleotide sequence ID" value="NZ_FQZU01000003.1"/>
</dbReference>
<protein>
    <submittedName>
        <fullName evidence="9">Muramoyltetrapeptide carboxypeptidase</fullName>
    </submittedName>
</protein>
<dbReference type="Pfam" id="PF02016">
    <property type="entry name" value="Peptidase_S66"/>
    <property type="match status" value="1"/>
</dbReference>
<feature type="active site" description="Nucleophile" evidence="6">
    <location>
        <position position="113"/>
    </location>
</feature>
<organism evidence="9 10">
    <name type="scientific">Desulfatibacillum alkenivorans DSM 16219</name>
    <dbReference type="NCBI Taxonomy" id="1121393"/>
    <lineage>
        <taxon>Bacteria</taxon>
        <taxon>Pseudomonadati</taxon>
        <taxon>Thermodesulfobacteriota</taxon>
        <taxon>Desulfobacteria</taxon>
        <taxon>Desulfobacterales</taxon>
        <taxon>Desulfatibacillaceae</taxon>
        <taxon>Desulfatibacillum</taxon>
    </lineage>
</organism>
<dbReference type="InterPro" id="IPR003507">
    <property type="entry name" value="S66_fam"/>
</dbReference>
<keyword evidence="5" id="KW-0720">Serine protease</keyword>
<dbReference type="AlphaFoldDB" id="A0A1M6FJI9"/>
<evidence type="ECO:0000256" key="2">
    <source>
        <dbReference type="ARBA" id="ARBA00022645"/>
    </source>
</evidence>
<name>A0A1M6FJI9_9BACT</name>
<sequence length="298" mass="32032">MPIFPDSLKPLQPGDVVGVAAPASCFDAELFEKGLEALRNCGFEVRVPKSTYLRQGYLAGSDQERARAFMDLWEAPEVKAVLCARGGYGVLRILPLLDFDRLARTPKVFAGYSDITGLMQALMDRCGLPVFHGPVITGLGRNPAHAQSLARRLSGEWPSEWGLEDPYIITPGSAAGLLAGGNLATLCHLAGTPFQPDFTGKIVFLEDVGEAPYRIDRMLTHLRLCGVLDRMSGVLLGAFHSCGEDGEVRRVLADRLGDLGVPVLGGFPAGHGPENKTFPMGTPVKLDADQASLTFMNP</sequence>
<evidence type="ECO:0000313" key="10">
    <source>
        <dbReference type="Proteomes" id="UP000183994"/>
    </source>
</evidence>
<proteinExistence type="inferred from homology"/>
<evidence type="ECO:0000313" key="9">
    <source>
        <dbReference type="EMBL" id="SHI97867.1"/>
    </source>
</evidence>
<evidence type="ECO:0000256" key="1">
    <source>
        <dbReference type="ARBA" id="ARBA00010233"/>
    </source>
</evidence>
<dbReference type="InterPro" id="IPR029062">
    <property type="entry name" value="Class_I_gatase-like"/>
</dbReference>
<dbReference type="SUPFAM" id="SSF141986">
    <property type="entry name" value="LD-carboxypeptidase A C-terminal domain-like"/>
    <property type="match status" value="1"/>
</dbReference>
<evidence type="ECO:0000256" key="6">
    <source>
        <dbReference type="PIRSR" id="PIRSR028757-1"/>
    </source>
</evidence>